<dbReference type="RefSeq" id="WP_168079508.1">
    <property type="nucleotide sequence ID" value="NZ_BAAAQJ010000027.1"/>
</dbReference>
<dbReference type="EMBL" id="BONU01000031">
    <property type="protein sequence ID" value="GIG75467.1"/>
    <property type="molecule type" value="Genomic_DNA"/>
</dbReference>
<organism evidence="1 2">
    <name type="scientific">Planosporangium flavigriseum</name>
    <dbReference type="NCBI Taxonomy" id="373681"/>
    <lineage>
        <taxon>Bacteria</taxon>
        <taxon>Bacillati</taxon>
        <taxon>Actinomycetota</taxon>
        <taxon>Actinomycetes</taxon>
        <taxon>Micromonosporales</taxon>
        <taxon>Micromonosporaceae</taxon>
        <taxon>Planosporangium</taxon>
    </lineage>
</organism>
<gene>
    <name evidence="1" type="ORF">Pfl04_38710</name>
</gene>
<reference evidence="1" key="1">
    <citation type="submission" date="2021-01" db="EMBL/GenBank/DDBJ databases">
        <title>Whole genome shotgun sequence of Planosporangium flavigriseum NBRC 105377.</title>
        <authorList>
            <person name="Komaki H."/>
            <person name="Tamura T."/>
        </authorList>
    </citation>
    <scope>NUCLEOTIDE SEQUENCE</scope>
    <source>
        <strain evidence="1">NBRC 105377</strain>
    </source>
</reference>
<protein>
    <submittedName>
        <fullName evidence="1">Uncharacterized protein</fullName>
    </submittedName>
</protein>
<evidence type="ECO:0000313" key="1">
    <source>
        <dbReference type="EMBL" id="GIG75467.1"/>
    </source>
</evidence>
<sequence>MADMVNSTWEDRDLPVLRAIVEKWDEGVNTVTPAGIAARTGLPEDVVQRALLALDREDPPFFTPVDGSTLVGKHISGVKEPTGHARRTVGTWPTPEALADRLVQALAQAADNEPDEEKRGWLKKTAAWFGSAGRDVAVDIASSVVTKSAGLG</sequence>
<dbReference type="Proteomes" id="UP000653674">
    <property type="component" value="Unassembled WGS sequence"/>
</dbReference>
<comment type="caution">
    <text evidence="1">The sequence shown here is derived from an EMBL/GenBank/DDBJ whole genome shotgun (WGS) entry which is preliminary data.</text>
</comment>
<dbReference type="AlphaFoldDB" id="A0A8J3PN11"/>
<evidence type="ECO:0000313" key="2">
    <source>
        <dbReference type="Proteomes" id="UP000653674"/>
    </source>
</evidence>
<accession>A0A8J3PN11</accession>
<name>A0A8J3PN11_9ACTN</name>
<proteinExistence type="predicted"/>
<keyword evidence="2" id="KW-1185">Reference proteome</keyword>